<dbReference type="RefSeq" id="WP_134249183.1">
    <property type="nucleotide sequence ID" value="NZ_SNQI01000006.1"/>
</dbReference>
<evidence type="ECO:0000256" key="1">
    <source>
        <dbReference type="SAM" id="Phobius"/>
    </source>
</evidence>
<keyword evidence="1" id="KW-0812">Transmembrane</keyword>
<reference evidence="2 3" key="1">
    <citation type="journal article" date="2011" name="J. Microbiol.">
        <title>Gramella jeungdoensis sp. nov., isolated from a solar saltern in Korea.</title>
        <authorList>
            <person name="Joung Y."/>
            <person name="Kim H."/>
            <person name="Jang T."/>
            <person name="Ahn T.S."/>
            <person name="Joh K."/>
        </authorList>
    </citation>
    <scope>NUCLEOTIDE SEQUENCE [LARGE SCALE GENOMIC DNA]</scope>
    <source>
        <strain evidence="2 3">KCTC 23123</strain>
    </source>
</reference>
<protein>
    <recommendedName>
        <fullName evidence="4">Prenyltransferase</fullName>
    </recommendedName>
</protein>
<feature type="transmembrane region" description="Helical" evidence="1">
    <location>
        <begin position="136"/>
        <end position="158"/>
    </location>
</feature>
<proteinExistence type="predicted"/>
<dbReference type="EMBL" id="SNQI01000006">
    <property type="protein sequence ID" value="TEW72159.1"/>
    <property type="molecule type" value="Genomic_DNA"/>
</dbReference>
<comment type="caution">
    <text evidence="2">The sequence shown here is derived from an EMBL/GenBank/DDBJ whole genome shotgun (WGS) entry which is preliminary data.</text>
</comment>
<feature type="transmembrane region" description="Helical" evidence="1">
    <location>
        <begin position="258"/>
        <end position="277"/>
    </location>
</feature>
<evidence type="ECO:0008006" key="4">
    <source>
        <dbReference type="Google" id="ProtNLM"/>
    </source>
</evidence>
<name>A0A4Y8AP10_9FLAO</name>
<gene>
    <name evidence="2" type="ORF">E2488_14945</name>
</gene>
<keyword evidence="1" id="KW-1133">Transmembrane helix</keyword>
<feature type="transmembrane region" description="Helical" evidence="1">
    <location>
        <begin position="210"/>
        <end position="228"/>
    </location>
</feature>
<accession>A0A4Y8AP10</accession>
<dbReference type="AlphaFoldDB" id="A0A4Y8AP10"/>
<organism evidence="2 3">
    <name type="scientific">Gramella jeungdoensis</name>
    <dbReference type="NCBI Taxonomy" id="708091"/>
    <lineage>
        <taxon>Bacteria</taxon>
        <taxon>Pseudomonadati</taxon>
        <taxon>Bacteroidota</taxon>
        <taxon>Flavobacteriia</taxon>
        <taxon>Flavobacteriales</taxon>
        <taxon>Flavobacteriaceae</taxon>
        <taxon>Christiangramia</taxon>
    </lineage>
</organism>
<dbReference type="Proteomes" id="UP000298517">
    <property type="component" value="Unassembled WGS sequence"/>
</dbReference>
<feature type="transmembrane region" description="Helical" evidence="1">
    <location>
        <begin position="170"/>
        <end position="189"/>
    </location>
</feature>
<evidence type="ECO:0000313" key="2">
    <source>
        <dbReference type="EMBL" id="TEW72159.1"/>
    </source>
</evidence>
<feature type="transmembrane region" description="Helical" evidence="1">
    <location>
        <begin position="103"/>
        <end position="124"/>
    </location>
</feature>
<feature type="transmembrane region" description="Helical" evidence="1">
    <location>
        <begin position="79"/>
        <end position="97"/>
    </location>
</feature>
<sequence length="278" mass="32600">MNYLKRIFEFYIFSNMHVALAGFCITKITLLKFGYSENLTPLFVAFSVIVSYNFIRLYEIKYDRLNWLKKWFFKHKLQLLVLAVLASLGLVFNVFFTNFNKQSIYILFPFVFMTFFYVIPLFKIGKIEVSFRNFPAIKILSIAISWAGISVLFPLFEVGYSFTNAVYLEFFQRILFVIAITIPFDIRDVRTDSKALKTLPQLIGVKRSKYLGIGLLSIFITIDFFKLATSKLELIVTICVAIISTLFLMFSSEHNSRYYSSFWVESIPIIWFVLIYLF</sequence>
<dbReference type="OrthoDB" id="1467772at2"/>
<keyword evidence="1" id="KW-0472">Membrane</keyword>
<feature type="transmembrane region" description="Helical" evidence="1">
    <location>
        <begin position="12"/>
        <end position="33"/>
    </location>
</feature>
<feature type="transmembrane region" description="Helical" evidence="1">
    <location>
        <begin position="234"/>
        <end position="251"/>
    </location>
</feature>
<feature type="transmembrane region" description="Helical" evidence="1">
    <location>
        <begin position="39"/>
        <end position="58"/>
    </location>
</feature>
<keyword evidence="3" id="KW-1185">Reference proteome</keyword>
<evidence type="ECO:0000313" key="3">
    <source>
        <dbReference type="Proteomes" id="UP000298517"/>
    </source>
</evidence>